<sequence>MPTRVRSRCVLLSTAIGSQRRRSPSAVASEIFEPHLGSHILQRLYLPRGCYGPSGVSTGCAGALGHRNDRYVHSHSALSFAWAVGRIDSDSSARTIPYFTGRVATLPELDWHPVPVLPINKVRKLGKAPEPPGGPLALKDDLMTVDTINIILVSVLILASNDYEMMMLHSFPLRRSQLCAGAFEFSCHWVAGVFWPQVEREHMWQVEQILSVNAETGDDRTRSALKTLAMGTRTRAVSRSLCDWTSAFGSLLLSAQTLSIKPDRTSPKDLGGEKAGMGDSRRFGVLECSALIAFDGGSAEQTSGKSFYCLSIGVPSRVLIFKQ</sequence>
<organism evidence="1 2">
    <name type="scientific">Anabarilius grahami</name>
    <name type="common">Kanglang fish</name>
    <name type="synonym">Barilius grahami</name>
    <dbReference type="NCBI Taxonomy" id="495550"/>
    <lineage>
        <taxon>Eukaryota</taxon>
        <taxon>Metazoa</taxon>
        <taxon>Chordata</taxon>
        <taxon>Craniata</taxon>
        <taxon>Vertebrata</taxon>
        <taxon>Euteleostomi</taxon>
        <taxon>Actinopterygii</taxon>
        <taxon>Neopterygii</taxon>
        <taxon>Teleostei</taxon>
        <taxon>Ostariophysi</taxon>
        <taxon>Cypriniformes</taxon>
        <taxon>Xenocyprididae</taxon>
        <taxon>Xenocypridinae</taxon>
        <taxon>Xenocypridinae incertae sedis</taxon>
        <taxon>Anabarilius</taxon>
    </lineage>
</organism>
<keyword evidence="2" id="KW-1185">Reference proteome</keyword>
<name>A0A3N0XVR8_ANAGA</name>
<gene>
    <name evidence="1" type="ORF">DPX16_15344</name>
</gene>
<dbReference type="AlphaFoldDB" id="A0A3N0XVR8"/>
<proteinExistence type="predicted"/>
<reference evidence="1 2" key="1">
    <citation type="submission" date="2018-10" db="EMBL/GenBank/DDBJ databases">
        <title>Genome assembly for a Yunnan-Guizhou Plateau 3E fish, Anabarilius grahami (Regan), and its evolutionary and genetic applications.</title>
        <authorList>
            <person name="Jiang W."/>
        </authorList>
    </citation>
    <scope>NUCLEOTIDE SEQUENCE [LARGE SCALE GENOMIC DNA]</scope>
    <source>
        <strain evidence="1">AG-KIZ</strain>
        <tissue evidence="1">Muscle</tissue>
    </source>
</reference>
<evidence type="ECO:0000313" key="2">
    <source>
        <dbReference type="Proteomes" id="UP000281406"/>
    </source>
</evidence>
<evidence type="ECO:0000313" key="1">
    <source>
        <dbReference type="EMBL" id="ROJ78819.1"/>
    </source>
</evidence>
<accession>A0A3N0XVR8</accession>
<comment type="caution">
    <text evidence="1">The sequence shown here is derived from an EMBL/GenBank/DDBJ whole genome shotgun (WGS) entry which is preliminary data.</text>
</comment>
<dbReference type="EMBL" id="RJVU01059333">
    <property type="protein sequence ID" value="ROJ78819.1"/>
    <property type="molecule type" value="Genomic_DNA"/>
</dbReference>
<dbReference type="Proteomes" id="UP000281406">
    <property type="component" value="Unassembled WGS sequence"/>
</dbReference>
<dbReference type="OrthoDB" id="9644047at2759"/>
<protein>
    <submittedName>
        <fullName evidence="1">Uncharacterized protein</fullName>
    </submittedName>
</protein>